<keyword evidence="3" id="KW-1185">Reference proteome</keyword>
<evidence type="ECO:0000313" key="2">
    <source>
        <dbReference type="EMBL" id="KAF4046012.1"/>
    </source>
</evidence>
<comment type="caution">
    <text evidence="2">The sequence shown here is derived from an EMBL/GenBank/DDBJ whole genome shotgun (WGS) entry which is preliminary data.</text>
</comment>
<evidence type="ECO:0000313" key="3">
    <source>
        <dbReference type="Proteomes" id="UP000602510"/>
    </source>
</evidence>
<dbReference type="GO" id="GO:0005576">
    <property type="term" value="C:extracellular region"/>
    <property type="evidence" value="ECO:0007669"/>
    <property type="project" value="InterPro"/>
</dbReference>
<dbReference type="EMBL" id="WSZM01000033">
    <property type="protein sequence ID" value="KAF4046012.1"/>
    <property type="molecule type" value="Genomic_DNA"/>
</dbReference>
<dbReference type="InterPro" id="IPR002200">
    <property type="entry name" value="Elicitin"/>
</dbReference>
<dbReference type="Proteomes" id="UP000602510">
    <property type="component" value="Unassembled WGS sequence"/>
</dbReference>
<dbReference type="AlphaFoldDB" id="A0A833WMW3"/>
<organism evidence="2 3">
    <name type="scientific">Phytophthora infestans</name>
    <name type="common">Potato late blight agent</name>
    <name type="synonym">Botrytis infestans</name>
    <dbReference type="NCBI Taxonomy" id="4787"/>
    <lineage>
        <taxon>Eukaryota</taxon>
        <taxon>Sar</taxon>
        <taxon>Stramenopiles</taxon>
        <taxon>Oomycota</taxon>
        <taxon>Peronosporomycetes</taxon>
        <taxon>Peronosporales</taxon>
        <taxon>Peronosporaceae</taxon>
        <taxon>Phytophthora</taxon>
    </lineage>
</organism>
<accession>A0A833WMW3</accession>
<proteinExistence type="predicted"/>
<feature type="chain" id="PRO_5032497421" description="Elicitin-like protein" evidence="1">
    <location>
        <begin position="27"/>
        <end position="146"/>
    </location>
</feature>
<evidence type="ECO:0000256" key="1">
    <source>
        <dbReference type="SAM" id="SignalP"/>
    </source>
</evidence>
<feature type="signal peptide" evidence="1">
    <location>
        <begin position="1"/>
        <end position="26"/>
    </location>
</feature>
<evidence type="ECO:0008006" key="4">
    <source>
        <dbReference type="Google" id="ProtNLM"/>
    </source>
</evidence>
<name>A0A833WMW3_PHYIN</name>
<sequence length="146" mass="15173">MPLHHNLTSLLLFCVVALAFISVTDAADCTSAQIAELSALSSNVTDVCGSDALSGATSTTAFCSDSSCLAFLTSMVSSIPSCELESYNLRTVLTTAIRSCDAASDAVPAVRSSSQSLHHSQQWTVSRLLVRGLQVVATIGITTGML</sequence>
<gene>
    <name evidence="2" type="ORF">GN244_ATG01571</name>
</gene>
<keyword evidence="1" id="KW-0732">Signal</keyword>
<dbReference type="SMART" id="SM01187">
    <property type="entry name" value="Elicitin"/>
    <property type="match status" value="1"/>
</dbReference>
<protein>
    <recommendedName>
        <fullName evidence="4">Elicitin-like protein</fullName>
    </recommendedName>
</protein>
<reference evidence="2" key="1">
    <citation type="submission" date="2020-04" db="EMBL/GenBank/DDBJ databases">
        <title>Hybrid Assembly of Korean Phytophthora infestans isolates.</title>
        <authorList>
            <person name="Prokchorchik M."/>
            <person name="Lee Y."/>
            <person name="Seo J."/>
            <person name="Cho J.-H."/>
            <person name="Park Y.-E."/>
            <person name="Jang D.-C."/>
            <person name="Im J.-S."/>
            <person name="Choi J.-G."/>
            <person name="Park H.-J."/>
            <person name="Lee G.-B."/>
            <person name="Lee Y.-G."/>
            <person name="Hong S.-Y."/>
            <person name="Cho K."/>
            <person name="Sohn K.H."/>
        </authorList>
    </citation>
    <scope>NUCLEOTIDE SEQUENCE</scope>
    <source>
        <strain evidence="2">KR_1_A1</strain>
    </source>
</reference>